<evidence type="ECO:0000313" key="9">
    <source>
        <dbReference type="EMBL" id="SDW51739.1"/>
    </source>
</evidence>
<dbReference type="InterPro" id="IPR052159">
    <property type="entry name" value="Competence_DNA_uptake"/>
</dbReference>
<keyword evidence="4 6" id="KW-1133">Transmembrane helix</keyword>
<evidence type="ECO:0000256" key="6">
    <source>
        <dbReference type="SAM" id="Phobius"/>
    </source>
</evidence>
<evidence type="ECO:0000256" key="1">
    <source>
        <dbReference type="ARBA" id="ARBA00004651"/>
    </source>
</evidence>
<feature type="transmembrane region" description="Helical" evidence="6">
    <location>
        <begin position="482"/>
        <end position="500"/>
    </location>
</feature>
<reference evidence="9 10" key="1">
    <citation type="submission" date="2016-10" db="EMBL/GenBank/DDBJ databases">
        <authorList>
            <person name="de Groot N.N."/>
        </authorList>
    </citation>
    <scope>NUCLEOTIDE SEQUENCE [LARGE SCALE GENOMIC DNA]</scope>
    <source>
        <strain evidence="9 10">DSM 24956</strain>
    </source>
</reference>
<dbReference type="Pfam" id="PF03772">
    <property type="entry name" value="Competence"/>
    <property type="match status" value="1"/>
</dbReference>
<evidence type="ECO:0000313" key="10">
    <source>
        <dbReference type="Proteomes" id="UP000199595"/>
    </source>
</evidence>
<comment type="subcellular location">
    <subcellularLocation>
        <location evidence="1">Cell membrane</location>
        <topology evidence="1">Multi-pass membrane protein</topology>
    </subcellularLocation>
</comment>
<keyword evidence="10" id="KW-1185">Reference proteome</keyword>
<dbReference type="PANTHER" id="PTHR30619:SF1">
    <property type="entry name" value="RECOMBINATION PROTEIN 2"/>
    <property type="match status" value="1"/>
</dbReference>
<dbReference type="NCBIfam" id="TIGR00360">
    <property type="entry name" value="ComEC_N-term"/>
    <property type="match status" value="1"/>
</dbReference>
<evidence type="ECO:0000259" key="8">
    <source>
        <dbReference type="Pfam" id="PF13567"/>
    </source>
</evidence>
<keyword evidence="5 6" id="KW-0472">Membrane</keyword>
<sequence>MIKMFKFVPVQLTIFLIFGILITSLGVIDISIKVILIVLAVLLLGLGIVFLISKTSYKTSYLFTILTFVLSFTIGISSVEFKNHFNKANHYTNFNVEDNTLVNSVVSIKKVLKSSSYYNKYIAEVKAVRSHKVSGNLLLSIQKDSLSLLEINDVIYFKQPFTTIAKADNPNRFSYKKYLNNKQVFHQVTIYKNEYKKLNFRNKTIVGYAERFRKRINNSLIKDGFKNNELAVINALLLGQRQTVTSNLLDSYSRAGAIHILAVSGLHIGIILLIFNFLFKPIAYFKNGKIIASVLIICCLWLYAIIAGLSPSVVRAVTMFSAVTIGMYLNKPSNIYNTLFISIFFLVLFNPNYLFEVGFQLSYLAVFSIVWLQPKISSVWKPKYKFVNYFWQLFTVSLAAQIGVAPLSIFYFHQFPGLFFISNLVIIPVLGAVLILGFIVIVLSLINFLPEFLAKTYMYILQKLNLFVEFISNQEVFIVEKIAISLILMLSIYLVVLLFFKWVEKKLFYRMVLFLVSIVLLISVLFFEKYTVINTSEFIVFNQSKGSLKLKRVGKQISVFKSDTINSNNYNLDNYLLKRNLNRPKISNYFNKNLHGYNEDVILVIDTLGLYQFQTIKPTIIVLQNSPKINLERVIAFYKPRLIIADGSNYKSYAEKWEQSCIKTKTPFYNTMQKGAFILKENLIIP</sequence>
<feature type="transmembrane region" description="Helical" evidence="6">
    <location>
        <begin position="336"/>
        <end position="355"/>
    </location>
</feature>
<accession>A0A1H2U7Z3</accession>
<dbReference type="RefSeq" id="WP_090120122.1">
    <property type="nucleotide sequence ID" value="NZ_FNNJ01000001.1"/>
</dbReference>
<dbReference type="InterPro" id="IPR025405">
    <property type="entry name" value="DUF4131"/>
</dbReference>
<feature type="transmembrane region" description="Helical" evidence="6">
    <location>
        <begin position="7"/>
        <end position="28"/>
    </location>
</feature>
<evidence type="ECO:0000256" key="2">
    <source>
        <dbReference type="ARBA" id="ARBA00022475"/>
    </source>
</evidence>
<dbReference type="Proteomes" id="UP000199595">
    <property type="component" value="Unassembled WGS sequence"/>
</dbReference>
<dbReference type="GO" id="GO:0005886">
    <property type="term" value="C:plasma membrane"/>
    <property type="evidence" value="ECO:0007669"/>
    <property type="project" value="UniProtKB-SubCell"/>
</dbReference>
<gene>
    <name evidence="9" type="ORF">SAMN05444411_101901</name>
</gene>
<feature type="transmembrane region" description="Helical" evidence="6">
    <location>
        <begin position="60"/>
        <end position="79"/>
    </location>
</feature>
<feature type="transmembrane region" description="Helical" evidence="6">
    <location>
        <begin position="389"/>
        <end position="412"/>
    </location>
</feature>
<proteinExistence type="predicted"/>
<dbReference type="AlphaFoldDB" id="A0A1H2U7Z3"/>
<evidence type="ECO:0000256" key="3">
    <source>
        <dbReference type="ARBA" id="ARBA00022692"/>
    </source>
</evidence>
<feature type="transmembrane region" description="Helical" evidence="6">
    <location>
        <begin position="256"/>
        <end position="278"/>
    </location>
</feature>
<organism evidence="9 10">
    <name type="scientific">Lutibacter oricola</name>
    <dbReference type="NCBI Taxonomy" id="762486"/>
    <lineage>
        <taxon>Bacteria</taxon>
        <taxon>Pseudomonadati</taxon>
        <taxon>Bacteroidota</taxon>
        <taxon>Flavobacteriia</taxon>
        <taxon>Flavobacteriales</taxon>
        <taxon>Flavobacteriaceae</taxon>
        <taxon>Lutibacter</taxon>
    </lineage>
</organism>
<name>A0A1H2U7Z3_9FLAO</name>
<dbReference type="EMBL" id="FNNJ01000001">
    <property type="protein sequence ID" value="SDW51739.1"/>
    <property type="molecule type" value="Genomic_DNA"/>
</dbReference>
<dbReference type="InterPro" id="IPR004477">
    <property type="entry name" value="ComEC_N"/>
</dbReference>
<dbReference type="Pfam" id="PF13567">
    <property type="entry name" value="DUF4131"/>
    <property type="match status" value="1"/>
</dbReference>
<feature type="transmembrane region" description="Helical" evidence="6">
    <location>
        <begin position="424"/>
        <end position="449"/>
    </location>
</feature>
<dbReference type="PANTHER" id="PTHR30619">
    <property type="entry name" value="DNA INTERNALIZATION/COMPETENCE PROTEIN COMEC/REC2"/>
    <property type="match status" value="1"/>
</dbReference>
<dbReference type="STRING" id="762486.SAMN05444411_101901"/>
<keyword evidence="2" id="KW-1003">Cell membrane</keyword>
<feature type="transmembrane region" description="Helical" evidence="6">
    <location>
        <begin position="507"/>
        <end position="527"/>
    </location>
</feature>
<protein>
    <submittedName>
        <fullName evidence="9">Competence protein ComEC</fullName>
    </submittedName>
</protein>
<evidence type="ECO:0000256" key="5">
    <source>
        <dbReference type="ARBA" id="ARBA00023136"/>
    </source>
</evidence>
<feature type="domain" description="DUF4131" evidence="8">
    <location>
        <begin position="31"/>
        <end position="194"/>
    </location>
</feature>
<feature type="transmembrane region" description="Helical" evidence="6">
    <location>
        <begin position="290"/>
        <end position="306"/>
    </location>
</feature>
<evidence type="ECO:0000256" key="4">
    <source>
        <dbReference type="ARBA" id="ARBA00022989"/>
    </source>
</evidence>
<feature type="domain" description="ComEC/Rec2-related protein" evidence="7">
    <location>
        <begin position="236"/>
        <end position="504"/>
    </location>
</feature>
<feature type="transmembrane region" description="Helical" evidence="6">
    <location>
        <begin position="34"/>
        <end position="53"/>
    </location>
</feature>
<keyword evidence="3 6" id="KW-0812">Transmembrane</keyword>
<dbReference type="OrthoDB" id="9761531at2"/>
<evidence type="ECO:0000259" key="7">
    <source>
        <dbReference type="Pfam" id="PF03772"/>
    </source>
</evidence>